<dbReference type="EMBL" id="JARXIC010000083">
    <property type="protein sequence ID" value="MDQ8196416.1"/>
    <property type="molecule type" value="Genomic_DNA"/>
</dbReference>
<dbReference type="Proteomes" id="UP001243717">
    <property type="component" value="Unassembled WGS sequence"/>
</dbReference>
<reference evidence="2 3" key="1">
    <citation type="submission" date="2023-04" db="EMBL/GenBank/DDBJ databases">
        <title>A novel bacteria isolated from coastal sediment.</title>
        <authorList>
            <person name="Liu X.-J."/>
            <person name="Du Z.-J."/>
        </authorList>
    </citation>
    <scope>NUCLEOTIDE SEQUENCE [LARGE SCALE GENOMIC DNA]</scope>
    <source>
        <strain evidence="2 3">SDUM461004</strain>
    </source>
</reference>
<feature type="signal peptide" evidence="1">
    <location>
        <begin position="1"/>
        <end position="19"/>
    </location>
</feature>
<evidence type="ECO:0000313" key="2">
    <source>
        <dbReference type="EMBL" id="MDQ8196416.1"/>
    </source>
</evidence>
<evidence type="ECO:0000313" key="3">
    <source>
        <dbReference type="Proteomes" id="UP001243717"/>
    </source>
</evidence>
<protein>
    <submittedName>
        <fullName evidence="2">Uncharacterized protein</fullName>
    </submittedName>
</protein>
<name>A0ABU1ARM4_9BACT</name>
<dbReference type="RefSeq" id="WP_308986848.1">
    <property type="nucleotide sequence ID" value="NZ_JARXIC010000083.1"/>
</dbReference>
<comment type="caution">
    <text evidence="2">The sequence shown here is derived from an EMBL/GenBank/DDBJ whole genome shotgun (WGS) entry which is preliminary data.</text>
</comment>
<proteinExistence type="predicted"/>
<accession>A0ABU1ARM4</accession>
<keyword evidence="3" id="KW-1185">Reference proteome</keyword>
<sequence>MKAIAIAPLLLLFTLVANAGLRDVGYKIGPQLFRDGDSIKIKEVKASSSSFEIGETVTVRGTYTLESHPDAKISIFVTQTEGDRKSEILPGQQLSIKKGNGEFELSIKIRHEGYLHVTFYPTDGGSGFGGVYFGKSKQMKEIEDWTLNWYLGEPLPEGRSDSTPVISLKLPISEA</sequence>
<organism evidence="2 3">
    <name type="scientific">Thalassobacterium sedimentorum</name>
    <dbReference type="NCBI Taxonomy" id="3041258"/>
    <lineage>
        <taxon>Bacteria</taxon>
        <taxon>Pseudomonadati</taxon>
        <taxon>Verrucomicrobiota</taxon>
        <taxon>Opitutia</taxon>
        <taxon>Puniceicoccales</taxon>
        <taxon>Coraliomargaritaceae</taxon>
        <taxon>Thalassobacterium</taxon>
    </lineage>
</organism>
<evidence type="ECO:0000256" key="1">
    <source>
        <dbReference type="SAM" id="SignalP"/>
    </source>
</evidence>
<gene>
    <name evidence="2" type="ORF">QEH59_18450</name>
</gene>
<feature type="chain" id="PRO_5045684926" evidence="1">
    <location>
        <begin position="20"/>
        <end position="175"/>
    </location>
</feature>
<keyword evidence="1" id="KW-0732">Signal</keyword>